<feature type="compositionally biased region" description="Basic and acidic residues" evidence="1">
    <location>
        <begin position="38"/>
        <end position="48"/>
    </location>
</feature>
<feature type="chain" id="PRO_5031060999" evidence="2">
    <location>
        <begin position="29"/>
        <end position="89"/>
    </location>
</feature>
<comment type="caution">
    <text evidence="3">The sequence shown here is derived from an EMBL/GenBank/DDBJ whole genome shotgun (WGS) entry which is preliminary data.</text>
</comment>
<dbReference type="Proteomes" id="UP000528457">
    <property type="component" value="Unassembled WGS sequence"/>
</dbReference>
<dbReference type="EMBL" id="JACHHT010000002">
    <property type="protein sequence ID" value="MBB6522384.1"/>
    <property type="molecule type" value="Genomic_DNA"/>
</dbReference>
<dbReference type="RefSeq" id="WP_166845993.1">
    <property type="nucleotide sequence ID" value="NZ_JAAONY010000002.1"/>
</dbReference>
<accession>A0A7X0JUB9</accession>
<evidence type="ECO:0000256" key="1">
    <source>
        <dbReference type="SAM" id="MobiDB-lite"/>
    </source>
</evidence>
<name>A0A7X0JUB9_9GAMM</name>
<keyword evidence="4" id="KW-1185">Reference proteome</keyword>
<feature type="region of interest" description="Disordered" evidence="1">
    <location>
        <begin position="30"/>
        <end position="75"/>
    </location>
</feature>
<keyword evidence="2" id="KW-0732">Signal</keyword>
<dbReference type="InParanoid" id="A0A7X0JUB9"/>
<evidence type="ECO:0000313" key="3">
    <source>
        <dbReference type="EMBL" id="MBB6522384.1"/>
    </source>
</evidence>
<evidence type="ECO:0000256" key="2">
    <source>
        <dbReference type="SAM" id="SignalP"/>
    </source>
</evidence>
<protein>
    <submittedName>
        <fullName evidence="3">Glucose dehydrogenase</fullName>
    </submittedName>
</protein>
<gene>
    <name evidence="3" type="ORF">HNR48_002669</name>
</gene>
<proteinExistence type="predicted"/>
<feature type="compositionally biased region" description="Basic and acidic residues" evidence="1">
    <location>
        <begin position="55"/>
        <end position="73"/>
    </location>
</feature>
<organism evidence="3 4">
    <name type="scientific">Pseudoteredinibacter isoporae</name>
    <dbReference type="NCBI Taxonomy" id="570281"/>
    <lineage>
        <taxon>Bacteria</taxon>
        <taxon>Pseudomonadati</taxon>
        <taxon>Pseudomonadota</taxon>
        <taxon>Gammaproteobacteria</taxon>
        <taxon>Cellvibrionales</taxon>
        <taxon>Cellvibrionaceae</taxon>
        <taxon>Pseudoteredinibacter</taxon>
    </lineage>
</organism>
<evidence type="ECO:0000313" key="4">
    <source>
        <dbReference type="Proteomes" id="UP000528457"/>
    </source>
</evidence>
<dbReference type="AlphaFoldDB" id="A0A7X0JUB9"/>
<sequence length="89" mass="9673">MLALIKPQKLFLKTAALSLLLVTGIAMGQQQDNSSAQDGKDSAAEQKKQSTAKTKTNDKAKAKTKKNNERFVPTEEISEDLPVAFPVDI</sequence>
<feature type="signal peptide" evidence="2">
    <location>
        <begin position="1"/>
        <end position="28"/>
    </location>
</feature>
<reference evidence="3 4" key="1">
    <citation type="submission" date="2020-08" db="EMBL/GenBank/DDBJ databases">
        <title>Genomic Encyclopedia of Type Strains, Phase IV (KMG-IV): sequencing the most valuable type-strain genomes for metagenomic binning, comparative biology and taxonomic classification.</title>
        <authorList>
            <person name="Goeker M."/>
        </authorList>
    </citation>
    <scope>NUCLEOTIDE SEQUENCE [LARGE SCALE GENOMIC DNA]</scope>
    <source>
        <strain evidence="3 4">DSM 22368</strain>
    </source>
</reference>